<dbReference type="OrthoDB" id="3501663at2759"/>
<feature type="domain" description="Amidohydrolase 3" evidence="1">
    <location>
        <begin position="49"/>
        <end position="196"/>
    </location>
</feature>
<dbReference type="AlphaFoldDB" id="A0A9W6YAK2"/>
<dbReference type="Gene3D" id="3.10.310.70">
    <property type="match status" value="1"/>
</dbReference>
<name>A0A9W6YAK2_9STRA</name>
<dbReference type="Proteomes" id="UP001165121">
    <property type="component" value="Unassembled WGS sequence"/>
</dbReference>
<dbReference type="PANTHER" id="PTHR22642">
    <property type="entry name" value="IMIDAZOLONEPROPIONASE"/>
    <property type="match status" value="1"/>
</dbReference>
<comment type="caution">
    <text evidence="2">The sequence shown here is derived from an EMBL/GenBank/DDBJ whole genome shotgun (WGS) entry which is preliminary data.</text>
</comment>
<dbReference type="SUPFAM" id="SSF51338">
    <property type="entry name" value="Composite domain of metallo-dependent hydrolases"/>
    <property type="match status" value="1"/>
</dbReference>
<protein>
    <submittedName>
        <fullName evidence="2">Unnamed protein product</fullName>
    </submittedName>
</protein>
<evidence type="ECO:0000259" key="1">
    <source>
        <dbReference type="Pfam" id="PF07969"/>
    </source>
</evidence>
<dbReference type="InterPro" id="IPR011059">
    <property type="entry name" value="Metal-dep_hydrolase_composite"/>
</dbReference>
<dbReference type="PANTHER" id="PTHR22642:SF2">
    <property type="entry name" value="PROTEIN LONG AFTER FAR-RED 3"/>
    <property type="match status" value="1"/>
</dbReference>
<dbReference type="InterPro" id="IPR013108">
    <property type="entry name" value="Amidohydro_3"/>
</dbReference>
<dbReference type="Pfam" id="PF07969">
    <property type="entry name" value="Amidohydro_3"/>
    <property type="match status" value="1"/>
</dbReference>
<reference evidence="2" key="1">
    <citation type="submission" date="2023-04" db="EMBL/GenBank/DDBJ databases">
        <title>Phytophthora fragariaefolia NBRC 109709.</title>
        <authorList>
            <person name="Ichikawa N."/>
            <person name="Sato H."/>
            <person name="Tonouchi N."/>
        </authorList>
    </citation>
    <scope>NUCLEOTIDE SEQUENCE</scope>
    <source>
        <strain evidence="2">NBRC 109709</strain>
    </source>
</reference>
<accession>A0A9W6YAK2</accession>
<sequence>MRAFVNGKIWQWAASGSSSAAAPFAEWLTVDEDGRIAAVGTGQAPEADETQDLKGALVLPGLHDAHIHVSMLGESAEWLNLSGCTSFDEFQQRLRSFDAQYPDKAWVVGIGWAQDELSSSARYPSRHDIDAVIRDRPVILHRACWHIAVVNTKALKVAGVDLAARRHDVEHGAIDVDEKGATGILREDVGDDLVMDFVKMSKLMCASFVVATEDRQCRLWRSMRTSRH</sequence>
<dbReference type="EMBL" id="BSXT01005994">
    <property type="protein sequence ID" value="GMF61605.1"/>
    <property type="molecule type" value="Genomic_DNA"/>
</dbReference>
<proteinExistence type="predicted"/>
<gene>
    <name evidence="2" type="ORF">Pfra01_002678200</name>
</gene>
<evidence type="ECO:0000313" key="3">
    <source>
        <dbReference type="Proteomes" id="UP001165121"/>
    </source>
</evidence>
<keyword evidence="3" id="KW-1185">Reference proteome</keyword>
<dbReference type="Gene3D" id="2.30.40.10">
    <property type="entry name" value="Urease, subunit C, domain 1"/>
    <property type="match status" value="1"/>
</dbReference>
<organism evidence="2 3">
    <name type="scientific">Phytophthora fragariaefolia</name>
    <dbReference type="NCBI Taxonomy" id="1490495"/>
    <lineage>
        <taxon>Eukaryota</taxon>
        <taxon>Sar</taxon>
        <taxon>Stramenopiles</taxon>
        <taxon>Oomycota</taxon>
        <taxon>Peronosporomycetes</taxon>
        <taxon>Peronosporales</taxon>
        <taxon>Peronosporaceae</taxon>
        <taxon>Phytophthora</taxon>
    </lineage>
</organism>
<dbReference type="GO" id="GO:0016810">
    <property type="term" value="F:hydrolase activity, acting on carbon-nitrogen (but not peptide) bonds"/>
    <property type="evidence" value="ECO:0007669"/>
    <property type="project" value="InterPro"/>
</dbReference>
<evidence type="ECO:0000313" key="2">
    <source>
        <dbReference type="EMBL" id="GMF61605.1"/>
    </source>
</evidence>